<dbReference type="EMBL" id="WOTE01000001">
    <property type="protein sequence ID" value="NHO38664.1"/>
    <property type="molecule type" value="Genomic_DNA"/>
</dbReference>
<evidence type="ECO:0000256" key="9">
    <source>
        <dbReference type="ARBA" id="ARBA00023306"/>
    </source>
</evidence>
<keyword evidence="4" id="KW-0479">Metal-binding</keyword>
<evidence type="ECO:0000313" key="15">
    <source>
        <dbReference type="Proteomes" id="UP000657200"/>
    </source>
</evidence>
<evidence type="ECO:0000256" key="6">
    <source>
        <dbReference type="ARBA" id="ARBA00022842"/>
    </source>
</evidence>
<evidence type="ECO:0000256" key="10">
    <source>
        <dbReference type="HAMAP-Rule" id="MF_00321"/>
    </source>
</evidence>
<dbReference type="STRING" id="431306.AGA_1165"/>
<dbReference type="GO" id="GO:0000917">
    <property type="term" value="P:division septum assembly"/>
    <property type="evidence" value="ECO:0007669"/>
    <property type="project" value="UniProtKB-KW"/>
</dbReference>
<dbReference type="Pfam" id="PF01926">
    <property type="entry name" value="MMR_HSR1"/>
    <property type="match status" value="1"/>
</dbReference>
<dbReference type="SUPFAM" id="SSF52540">
    <property type="entry name" value="P-loop containing nucleoside triphosphate hydrolases"/>
    <property type="match status" value="1"/>
</dbReference>
<dbReference type="GO" id="GO:0046872">
    <property type="term" value="F:metal ion binding"/>
    <property type="evidence" value="ECO:0007669"/>
    <property type="project" value="UniProtKB-KW"/>
</dbReference>
<organism evidence="12 14">
    <name type="scientific">Acetobacter ghanensis</name>
    <dbReference type="NCBI Taxonomy" id="431306"/>
    <lineage>
        <taxon>Bacteria</taxon>
        <taxon>Pseudomonadati</taxon>
        <taxon>Pseudomonadota</taxon>
        <taxon>Alphaproteobacteria</taxon>
        <taxon>Acetobacterales</taxon>
        <taxon>Acetobacteraceae</taxon>
        <taxon>Acetobacter</taxon>
    </lineage>
</organism>
<keyword evidence="9 10" id="KW-0131">Cell cycle</keyword>
<keyword evidence="6" id="KW-0460">Magnesium</keyword>
<dbReference type="CDD" id="cd01876">
    <property type="entry name" value="YihA_EngB"/>
    <property type="match status" value="1"/>
</dbReference>
<keyword evidence="12" id="KW-0378">Hydrolase</keyword>
<dbReference type="AlphaFoldDB" id="A0A0U5F652"/>
<dbReference type="PANTHER" id="PTHR11649">
    <property type="entry name" value="MSS1/TRME-RELATED GTP-BINDING PROTEIN"/>
    <property type="match status" value="1"/>
</dbReference>
<dbReference type="InterPro" id="IPR030393">
    <property type="entry name" value="G_ENGB_dom"/>
</dbReference>
<proteinExistence type="inferred from homology"/>
<dbReference type="Proteomes" id="UP000068250">
    <property type="component" value="Chromosome I"/>
</dbReference>
<feature type="domain" description="EngB-type G" evidence="11">
    <location>
        <begin position="48"/>
        <end position="223"/>
    </location>
</feature>
<comment type="similarity">
    <text evidence="2 10">Belongs to the TRAFAC class TrmE-Era-EngA-EngB-Septin-like GTPase superfamily. EngB GTPase family.</text>
</comment>
<reference evidence="14" key="1">
    <citation type="submission" date="2014-09" db="EMBL/GenBank/DDBJ databases">
        <authorList>
            <person name="Illeghems K.G."/>
        </authorList>
    </citation>
    <scope>NUCLEOTIDE SEQUENCE [LARGE SCALE GENOMIC DNA]</scope>
    <source>
        <strain evidence="14">LMG 23848T</strain>
    </source>
</reference>
<keyword evidence="15" id="KW-1185">Reference proteome</keyword>
<dbReference type="InterPro" id="IPR027417">
    <property type="entry name" value="P-loop_NTPase"/>
</dbReference>
<name>A0A0U5F652_9PROT</name>
<evidence type="ECO:0000313" key="14">
    <source>
        <dbReference type="Proteomes" id="UP000068250"/>
    </source>
</evidence>
<dbReference type="EMBL" id="LN609302">
    <property type="protein sequence ID" value="CEF55130.1"/>
    <property type="molecule type" value="Genomic_DNA"/>
</dbReference>
<dbReference type="Proteomes" id="UP000657200">
    <property type="component" value="Unassembled WGS sequence"/>
</dbReference>
<evidence type="ECO:0000256" key="7">
    <source>
        <dbReference type="ARBA" id="ARBA00023134"/>
    </source>
</evidence>
<sequence>MMQQEPSFRELKDEADIAAALEEGRRLFAGSCDFVFGAQKLGQLPPQTLPEIAFAGRSNVGKSSLINALTGRKTLARASSEPGRTKQLNFFDLAHRLMLVDMPGYGFARAAKSVKEDWQEMMFDYLRGRPCLHRVVLLLDARVEMKVHDLDVMKLLDRAAVSFQVVLTKCDDVKPTALARKQAEVEAEIARHAAAFPYLSLTSSQTGQGIEALRAELAEFALS</sequence>
<dbReference type="PATRIC" id="fig|431306.5.peg.1184"/>
<dbReference type="NCBIfam" id="TIGR03598">
    <property type="entry name" value="GTPase_YsxC"/>
    <property type="match status" value="1"/>
</dbReference>
<protein>
    <recommendedName>
        <fullName evidence="10">Probable GTP-binding protein EngB</fullName>
    </recommendedName>
</protein>
<dbReference type="GO" id="GO:0005525">
    <property type="term" value="F:GTP binding"/>
    <property type="evidence" value="ECO:0007669"/>
    <property type="project" value="UniProtKB-UniRule"/>
</dbReference>
<evidence type="ECO:0000256" key="4">
    <source>
        <dbReference type="ARBA" id="ARBA00022723"/>
    </source>
</evidence>
<dbReference type="GO" id="GO:0005829">
    <property type="term" value="C:cytosol"/>
    <property type="evidence" value="ECO:0007669"/>
    <property type="project" value="TreeGrafter"/>
</dbReference>
<keyword evidence="7 10" id="KW-0342">GTP-binding</keyword>
<comment type="cofactor">
    <cofactor evidence="1">
        <name>Mg(2+)</name>
        <dbReference type="ChEBI" id="CHEBI:18420"/>
    </cofactor>
</comment>
<keyword evidence="8 10" id="KW-0717">Septation</keyword>
<dbReference type="InterPro" id="IPR019987">
    <property type="entry name" value="GTP-bd_ribosome_bio_YsxC"/>
</dbReference>
<evidence type="ECO:0000313" key="13">
    <source>
        <dbReference type="EMBL" id="NHO38664.1"/>
    </source>
</evidence>
<keyword evidence="3 10" id="KW-0132">Cell division</keyword>
<dbReference type="PROSITE" id="PS51706">
    <property type="entry name" value="G_ENGB"/>
    <property type="match status" value="1"/>
</dbReference>
<dbReference type="InterPro" id="IPR006073">
    <property type="entry name" value="GTP-bd"/>
</dbReference>
<comment type="function">
    <text evidence="10">Necessary for normal cell division and for the maintenance of normal septation.</text>
</comment>
<accession>A0A0U5F652</accession>
<evidence type="ECO:0000256" key="3">
    <source>
        <dbReference type="ARBA" id="ARBA00022618"/>
    </source>
</evidence>
<evidence type="ECO:0000259" key="11">
    <source>
        <dbReference type="PROSITE" id="PS51706"/>
    </source>
</evidence>
<dbReference type="HAMAP" id="MF_00321">
    <property type="entry name" value="GTPase_EngB"/>
    <property type="match status" value="1"/>
</dbReference>
<dbReference type="Gene3D" id="3.40.50.300">
    <property type="entry name" value="P-loop containing nucleotide triphosphate hydrolases"/>
    <property type="match status" value="1"/>
</dbReference>
<gene>
    <name evidence="10 12" type="primary">engB</name>
    <name evidence="12" type="ORF">AGA_1165</name>
    <name evidence="13" type="ORF">GOB80_03005</name>
</gene>
<dbReference type="OrthoDB" id="9804921at2"/>
<reference evidence="13 15" key="3">
    <citation type="journal article" date="2020" name="Int. J. Syst. Evol. Microbiol.">
        <title>Novel acetic acid bacteria from cider fermentations: Acetobacter conturbans sp. nov. and Acetobacter fallax sp. nov.</title>
        <authorList>
            <person name="Sombolestani A.S."/>
            <person name="Cleenwerck I."/>
            <person name="Cnockaert M."/>
            <person name="Borremans W."/>
            <person name="Wieme A.D."/>
            <person name="De Vuyst L."/>
            <person name="Vandamme P."/>
        </authorList>
    </citation>
    <scope>NUCLEOTIDE SEQUENCE [LARGE SCALE GENOMIC DNA]</scope>
    <source>
        <strain evidence="13 15">LMG 23848</strain>
    </source>
</reference>
<dbReference type="GO" id="GO:0016787">
    <property type="term" value="F:hydrolase activity"/>
    <property type="evidence" value="ECO:0007669"/>
    <property type="project" value="UniProtKB-KW"/>
</dbReference>
<evidence type="ECO:0000313" key="12">
    <source>
        <dbReference type="EMBL" id="CEF55130.1"/>
    </source>
</evidence>
<evidence type="ECO:0000256" key="1">
    <source>
        <dbReference type="ARBA" id="ARBA00001946"/>
    </source>
</evidence>
<reference evidence="12" key="2">
    <citation type="submission" date="2014-09" db="EMBL/GenBank/DDBJ databases">
        <authorList>
            <person name="Magalhaes I.L.F."/>
            <person name="Oliveira U."/>
            <person name="Santos F.R."/>
            <person name="Vidigal T.H.D.A."/>
            <person name="Brescovit A.D."/>
            <person name="Santos A.J."/>
        </authorList>
    </citation>
    <scope>NUCLEOTIDE SEQUENCE</scope>
    <source>
        <strain evidence="12">LMG 23848T</strain>
    </source>
</reference>
<evidence type="ECO:0000256" key="5">
    <source>
        <dbReference type="ARBA" id="ARBA00022741"/>
    </source>
</evidence>
<keyword evidence="5 10" id="KW-0547">Nucleotide-binding</keyword>
<dbReference type="PANTHER" id="PTHR11649:SF13">
    <property type="entry name" value="ENGB-TYPE G DOMAIN-CONTAINING PROTEIN"/>
    <property type="match status" value="1"/>
</dbReference>
<evidence type="ECO:0000256" key="2">
    <source>
        <dbReference type="ARBA" id="ARBA00009638"/>
    </source>
</evidence>
<evidence type="ECO:0000256" key="8">
    <source>
        <dbReference type="ARBA" id="ARBA00023210"/>
    </source>
</evidence>